<sequence>MAEKGNRELWEAEEQNPHPLRPLRTEDLPPPEEPLWLLRVPHRPNPQVGVRTSQRMTELLNVTHAC</sequence>
<dbReference type="GO" id="GO:0005840">
    <property type="term" value="C:ribosome"/>
    <property type="evidence" value="ECO:0007669"/>
    <property type="project" value="UniProtKB-KW"/>
</dbReference>
<gene>
    <name evidence="2" type="ORF">M6B38_230730</name>
</gene>
<evidence type="ECO:0000313" key="2">
    <source>
        <dbReference type="EMBL" id="KAJ6794582.1"/>
    </source>
</evidence>
<proteinExistence type="predicted"/>
<keyword evidence="2" id="KW-0689">Ribosomal protein</keyword>
<protein>
    <submittedName>
        <fullName evidence="2">60S ribosomal protein L37-1-like</fullName>
    </submittedName>
</protein>
<feature type="compositionally biased region" description="Basic and acidic residues" evidence="1">
    <location>
        <begin position="1"/>
        <end position="10"/>
    </location>
</feature>
<reference evidence="2" key="2">
    <citation type="submission" date="2023-04" db="EMBL/GenBank/DDBJ databases">
        <authorList>
            <person name="Bruccoleri R.E."/>
            <person name="Oakeley E.J."/>
            <person name="Faust A.-M."/>
            <person name="Dessus-Babus S."/>
            <person name="Altorfer M."/>
            <person name="Burckhardt D."/>
            <person name="Oertli M."/>
            <person name="Naumann U."/>
            <person name="Petersen F."/>
            <person name="Wong J."/>
        </authorList>
    </citation>
    <scope>NUCLEOTIDE SEQUENCE</scope>
    <source>
        <strain evidence="2">GSM-AAB239-AS_SAM_17_03QT</strain>
        <tissue evidence="2">Leaf</tissue>
    </source>
</reference>
<dbReference type="EMBL" id="JANAVB010042218">
    <property type="protein sequence ID" value="KAJ6794582.1"/>
    <property type="molecule type" value="Genomic_DNA"/>
</dbReference>
<feature type="region of interest" description="Disordered" evidence="1">
    <location>
        <begin position="1"/>
        <end position="28"/>
    </location>
</feature>
<name>A0AAX6DRZ8_IRIPA</name>
<dbReference type="Proteomes" id="UP001140949">
    <property type="component" value="Unassembled WGS sequence"/>
</dbReference>
<reference evidence="2" key="1">
    <citation type="journal article" date="2023" name="GigaByte">
        <title>Genome assembly of the bearded iris, Iris pallida Lam.</title>
        <authorList>
            <person name="Bruccoleri R.E."/>
            <person name="Oakeley E.J."/>
            <person name="Faust A.M.E."/>
            <person name="Altorfer M."/>
            <person name="Dessus-Babus S."/>
            <person name="Burckhardt D."/>
            <person name="Oertli M."/>
            <person name="Naumann U."/>
            <person name="Petersen F."/>
            <person name="Wong J."/>
        </authorList>
    </citation>
    <scope>NUCLEOTIDE SEQUENCE</scope>
    <source>
        <strain evidence="2">GSM-AAB239-AS_SAM_17_03QT</strain>
    </source>
</reference>
<dbReference type="AlphaFoldDB" id="A0AAX6DRZ8"/>
<evidence type="ECO:0000256" key="1">
    <source>
        <dbReference type="SAM" id="MobiDB-lite"/>
    </source>
</evidence>
<keyword evidence="3" id="KW-1185">Reference proteome</keyword>
<comment type="caution">
    <text evidence="2">The sequence shown here is derived from an EMBL/GenBank/DDBJ whole genome shotgun (WGS) entry which is preliminary data.</text>
</comment>
<organism evidence="2 3">
    <name type="scientific">Iris pallida</name>
    <name type="common">Sweet iris</name>
    <dbReference type="NCBI Taxonomy" id="29817"/>
    <lineage>
        <taxon>Eukaryota</taxon>
        <taxon>Viridiplantae</taxon>
        <taxon>Streptophyta</taxon>
        <taxon>Embryophyta</taxon>
        <taxon>Tracheophyta</taxon>
        <taxon>Spermatophyta</taxon>
        <taxon>Magnoliopsida</taxon>
        <taxon>Liliopsida</taxon>
        <taxon>Asparagales</taxon>
        <taxon>Iridaceae</taxon>
        <taxon>Iridoideae</taxon>
        <taxon>Irideae</taxon>
        <taxon>Iris</taxon>
    </lineage>
</organism>
<accession>A0AAX6DRZ8</accession>
<keyword evidence="2" id="KW-0687">Ribonucleoprotein</keyword>
<evidence type="ECO:0000313" key="3">
    <source>
        <dbReference type="Proteomes" id="UP001140949"/>
    </source>
</evidence>